<feature type="domain" description="L,D-TPase catalytic" evidence="10">
    <location>
        <begin position="296"/>
        <end position="417"/>
    </location>
</feature>
<dbReference type="Gene3D" id="2.60.40.3780">
    <property type="match status" value="1"/>
</dbReference>
<comment type="pathway">
    <text evidence="1 7">Cell wall biogenesis; peptidoglycan biosynthesis.</text>
</comment>
<evidence type="ECO:0000256" key="9">
    <source>
        <dbReference type="SAM" id="SignalP"/>
    </source>
</evidence>
<dbReference type="GO" id="GO:0018104">
    <property type="term" value="P:peptidoglycan-protein cross-linking"/>
    <property type="evidence" value="ECO:0007669"/>
    <property type="project" value="TreeGrafter"/>
</dbReference>
<dbReference type="PROSITE" id="PS51257">
    <property type="entry name" value="PROKAR_LIPOPROTEIN"/>
    <property type="match status" value="1"/>
</dbReference>
<dbReference type="PANTHER" id="PTHR30582:SF2">
    <property type="entry name" value="L,D-TRANSPEPTIDASE YCIB-RELATED"/>
    <property type="match status" value="1"/>
</dbReference>
<feature type="region of interest" description="Disordered" evidence="8">
    <location>
        <begin position="24"/>
        <end position="85"/>
    </location>
</feature>
<dbReference type="GO" id="GO:0071555">
    <property type="term" value="P:cell wall organization"/>
    <property type="evidence" value="ECO:0007669"/>
    <property type="project" value="UniProtKB-UniRule"/>
</dbReference>
<feature type="active site" description="Nucleophile" evidence="7">
    <location>
        <position position="393"/>
    </location>
</feature>
<dbReference type="EMBL" id="LT629710">
    <property type="protein sequence ID" value="SDO39718.1"/>
    <property type="molecule type" value="Genomic_DNA"/>
</dbReference>
<evidence type="ECO:0000259" key="10">
    <source>
        <dbReference type="PROSITE" id="PS52029"/>
    </source>
</evidence>
<evidence type="ECO:0000313" key="11">
    <source>
        <dbReference type="EMBL" id="SDO39718.1"/>
    </source>
</evidence>
<evidence type="ECO:0000256" key="3">
    <source>
        <dbReference type="ARBA" id="ARBA00022960"/>
    </source>
</evidence>
<feature type="active site" description="Proton donor/acceptor" evidence="7">
    <location>
        <position position="375"/>
    </location>
</feature>
<dbReference type="CDD" id="cd16913">
    <property type="entry name" value="YkuD_like"/>
    <property type="match status" value="1"/>
</dbReference>
<dbReference type="InterPro" id="IPR050979">
    <property type="entry name" value="LD-transpeptidase"/>
</dbReference>
<dbReference type="GO" id="GO:0008360">
    <property type="term" value="P:regulation of cell shape"/>
    <property type="evidence" value="ECO:0007669"/>
    <property type="project" value="UniProtKB-UniRule"/>
</dbReference>
<dbReference type="Gene3D" id="2.40.440.10">
    <property type="entry name" value="L,D-transpeptidase catalytic domain-like"/>
    <property type="match status" value="1"/>
</dbReference>
<dbReference type="GO" id="GO:0071972">
    <property type="term" value="F:peptidoglycan L,D-transpeptidase activity"/>
    <property type="evidence" value="ECO:0007669"/>
    <property type="project" value="TreeGrafter"/>
</dbReference>
<name>A0A1H0J7D3_9ACTN</name>
<gene>
    <name evidence="11" type="ORF">SAMN04515671_0810</name>
</gene>
<dbReference type="CDD" id="cd13432">
    <property type="entry name" value="LDT_IgD_like_2"/>
    <property type="match status" value="1"/>
</dbReference>
<reference evidence="11 12" key="1">
    <citation type="submission" date="2016-10" db="EMBL/GenBank/DDBJ databases">
        <authorList>
            <person name="de Groot N.N."/>
        </authorList>
    </citation>
    <scope>NUCLEOTIDE SEQUENCE [LARGE SCALE GENOMIC DNA]</scope>
    <source>
        <strain evidence="12">P4-7,KCTC 19426,CECT 7604</strain>
    </source>
</reference>
<dbReference type="Gene3D" id="2.60.40.3710">
    <property type="match status" value="1"/>
</dbReference>
<organism evidence="11 12">
    <name type="scientific">Nakamurella panacisegetis</name>
    <dbReference type="NCBI Taxonomy" id="1090615"/>
    <lineage>
        <taxon>Bacteria</taxon>
        <taxon>Bacillati</taxon>
        <taxon>Actinomycetota</taxon>
        <taxon>Actinomycetes</taxon>
        <taxon>Nakamurellales</taxon>
        <taxon>Nakamurellaceae</taxon>
        <taxon>Nakamurella</taxon>
    </lineage>
</organism>
<dbReference type="STRING" id="1090615.SAMN04515671_0810"/>
<feature type="signal peptide" evidence="9">
    <location>
        <begin position="1"/>
        <end position="20"/>
    </location>
</feature>
<evidence type="ECO:0000313" key="12">
    <source>
        <dbReference type="Proteomes" id="UP000198741"/>
    </source>
</evidence>
<evidence type="ECO:0000256" key="6">
    <source>
        <dbReference type="ARBA" id="ARBA00023316"/>
    </source>
</evidence>
<evidence type="ECO:0000256" key="4">
    <source>
        <dbReference type="ARBA" id="ARBA00022984"/>
    </source>
</evidence>
<dbReference type="InterPro" id="IPR005490">
    <property type="entry name" value="LD_TPept_cat_dom"/>
</dbReference>
<dbReference type="InterPro" id="IPR041280">
    <property type="entry name" value="Big_10"/>
</dbReference>
<dbReference type="Pfam" id="PF17964">
    <property type="entry name" value="Big_10"/>
    <property type="match status" value="1"/>
</dbReference>
<keyword evidence="2" id="KW-0808">Transferase</keyword>
<dbReference type="Pfam" id="PF03734">
    <property type="entry name" value="YkuD"/>
    <property type="match status" value="1"/>
</dbReference>
<dbReference type="Proteomes" id="UP000198741">
    <property type="component" value="Chromosome I"/>
</dbReference>
<evidence type="ECO:0000256" key="1">
    <source>
        <dbReference type="ARBA" id="ARBA00004752"/>
    </source>
</evidence>
<accession>A0A1H0J7D3</accession>
<evidence type="ECO:0000256" key="2">
    <source>
        <dbReference type="ARBA" id="ARBA00022679"/>
    </source>
</evidence>
<keyword evidence="11" id="KW-0449">Lipoprotein</keyword>
<keyword evidence="5" id="KW-0012">Acyltransferase</keyword>
<dbReference type="PANTHER" id="PTHR30582">
    <property type="entry name" value="L,D-TRANSPEPTIDASE"/>
    <property type="match status" value="1"/>
</dbReference>
<keyword evidence="9" id="KW-0732">Signal</keyword>
<feature type="chain" id="PRO_5038697359" evidence="9">
    <location>
        <begin position="21"/>
        <end position="454"/>
    </location>
</feature>
<evidence type="ECO:0000256" key="8">
    <source>
        <dbReference type="SAM" id="MobiDB-lite"/>
    </source>
</evidence>
<dbReference type="UniPathway" id="UPA00219"/>
<proteinExistence type="predicted"/>
<dbReference type="PROSITE" id="PS52029">
    <property type="entry name" value="LD_TPASE"/>
    <property type="match status" value="1"/>
</dbReference>
<evidence type="ECO:0000256" key="7">
    <source>
        <dbReference type="PROSITE-ProRule" id="PRU01373"/>
    </source>
</evidence>
<keyword evidence="4 7" id="KW-0573">Peptidoglycan synthesis</keyword>
<dbReference type="AlphaFoldDB" id="A0A1H0J7D3"/>
<protein>
    <submittedName>
        <fullName evidence="11">Lipoprotein-anchoring transpeptidase ErfK/SrfK</fullName>
    </submittedName>
</protein>
<keyword evidence="6 7" id="KW-0961">Cell wall biogenesis/degradation</keyword>
<keyword evidence="3 7" id="KW-0133">Cell shape</keyword>
<evidence type="ECO:0000256" key="5">
    <source>
        <dbReference type="ARBA" id="ARBA00023315"/>
    </source>
</evidence>
<dbReference type="InterPro" id="IPR038063">
    <property type="entry name" value="Transpep_catalytic_dom"/>
</dbReference>
<keyword evidence="12" id="KW-1185">Reference proteome</keyword>
<dbReference type="SUPFAM" id="SSF141523">
    <property type="entry name" value="L,D-transpeptidase catalytic domain-like"/>
    <property type="match status" value="1"/>
</dbReference>
<dbReference type="GO" id="GO:0005576">
    <property type="term" value="C:extracellular region"/>
    <property type="evidence" value="ECO:0007669"/>
    <property type="project" value="TreeGrafter"/>
</dbReference>
<dbReference type="GO" id="GO:0016746">
    <property type="term" value="F:acyltransferase activity"/>
    <property type="evidence" value="ECO:0007669"/>
    <property type="project" value="UniProtKB-KW"/>
</dbReference>
<sequence length="454" mass="47767">MRGTSIRFAVSAVLVGALLAACTGKTSSSSSNSVPSPATAGSSSATAAAATGSSTQVTVPPVSSAPATLTPVTSPPVLSSTTTSTTTPTTVIIPAATIAVSPRLGSRGISPRTAITIQADHGTLADVVMRGTDGTVVKGSLSTDRRTWRLGEPLGYDATYDVTGKAVAANGKITALKGSYSTVSPDNVISASISPGDGDTVGIGAPILISLGTDIVDTVGRQNIEKAITVTTVPKTEGSFAWIQHDDGWGLDWRPKSYWAPGTKVTVKADLYGVSYGGNLWGKEDLTSSFTIGRAEITKGDISTHRLKVYRDGKLVFDFPTSFGLESDPGRVTRGGTYIVMGKEYLHLMSNPAYHYFNFKAYYAVRISNNGTFIHANDGTADIQGYENVTHGCANLTMTNAKAFYDQTLYGDPVEITNSSIPMSQSDGDIYDWSIPWSKWQTLSALSESYAYAS</sequence>